<dbReference type="Gene3D" id="3.40.960.10">
    <property type="entry name" value="VSR Endonuclease"/>
    <property type="match status" value="1"/>
</dbReference>
<evidence type="ECO:0000313" key="3">
    <source>
        <dbReference type="Proteomes" id="UP000422569"/>
    </source>
</evidence>
<keyword evidence="2" id="KW-0378">Hydrolase</keyword>
<organism evidence="2 3">
    <name type="scientific">Methylocystis parvus</name>
    <dbReference type="NCBI Taxonomy" id="134"/>
    <lineage>
        <taxon>Bacteria</taxon>
        <taxon>Pseudomonadati</taxon>
        <taxon>Pseudomonadota</taxon>
        <taxon>Alphaproteobacteria</taxon>
        <taxon>Hyphomicrobiales</taxon>
        <taxon>Methylocystaceae</taxon>
        <taxon>Methylocystis</taxon>
    </lineage>
</organism>
<dbReference type="SUPFAM" id="SSF52980">
    <property type="entry name" value="Restriction endonuclease-like"/>
    <property type="match status" value="1"/>
</dbReference>
<dbReference type="Pfam" id="PF04480">
    <property type="entry name" value="DUF559"/>
    <property type="match status" value="1"/>
</dbReference>
<dbReference type="InterPro" id="IPR047216">
    <property type="entry name" value="Endonuclease_DUF559_bact"/>
</dbReference>
<proteinExistence type="predicted"/>
<dbReference type="PANTHER" id="PTHR38590:SF1">
    <property type="entry name" value="BLL0828 PROTEIN"/>
    <property type="match status" value="1"/>
</dbReference>
<dbReference type="KEGG" id="mpar:F7D14_14695"/>
<dbReference type="Proteomes" id="UP000422569">
    <property type="component" value="Chromosome"/>
</dbReference>
<accession>A0A6B8MBD4</accession>
<keyword evidence="3" id="KW-1185">Reference proteome</keyword>
<protein>
    <submittedName>
        <fullName evidence="2">Endonuclease domain-containing protein</fullName>
    </submittedName>
</protein>
<dbReference type="RefSeq" id="WP_016919115.1">
    <property type="nucleotide sequence ID" value="NZ_CP044331.1"/>
</dbReference>
<dbReference type="InterPro" id="IPR007569">
    <property type="entry name" value="DUF559"/>
</dbReference>
<evidence type="ECO:0000313" key="2">
    <source>
        <dbReference type="EMBL" id="QGM98603.1"/>
    </source>
</evidence>
<gene>
    <name evidence="2" type="ORF">F7D14_14695</name>
</gene>
<feature type="domain" description="DUF559" evidence="1">
    <location>
        <begin position="9"/>
        <end position="115"/>
    </location>
</feature>
<dbReference type="AlphaFoldDB" id="A0A6B8MBD4"/>
<dbReference type="PANTHER" id="PTHR38590">
    <property type="entry name" value="BLL0828 PROTEIN"/>
    <property type="match status" value="1"/>
</dbReference>
<reference evidence="2 3" key="1">
    <citation type="submission" date="2019-09" db="EMBL/GenBank/DDBJ databases">
        <title>Isolation and complete genome sequencing of Methylocystis species.</title>
        <authorList>
            <person name="Rumah B.L."/>
            <person name="Stead C.E."/>
            <person name="Stevens B.C."/>
            <person name="Minton N.P."/>
            <person name="Grosse-Honebrink A."/>
            <person name="Zhang Y."/>
        </authorList>
    </citation>
    <scope>NUCLEOTIDE SEQUENCE [LARGE SCALE GENOMIC DNA]</scope>
    <source>
        <strain evidence="2 3">BRCS2</strain>
    </source>
</reference>
<keyword evidence="2" id="KW-0255">Endonuclease</keyword>
<dbReference type="CDD" id="cd01038">
    <property type="entry name" value="Endonuclease_DUF559"/>
    <property type="match status" value="1"/>
</dbReference>
<dbReference type="InterPro" id="IPR011335">
    <property type="entry name" value="Restrct_endonuc-II-like"/>
</dbReference>
<keyword evidence="2" id="KW-0540">Nuclease</keyword>
<dbReference type="GO" id="GO:0004519">
    <property type="term" value="F:endonuclease activity"/>
    <property type="evidence" value="ECO:0007669"/>
    <property type="project" value="UniProtKB-KW"/>
</dbReference>
<evidence type="ECO:0000259" key="1">
    <source>
        <dbReference type="Pfam" id="PF04480"/>
    </source>
</evidence>
<sequence length="122" mass="13935">MRGPDHFERTRSRDLRAAQTSAEANLWGKLRGRRLGGYKFVRQEPIEGFFADFVCREQKLVIEVDGATHSTDEEVAYDARRERILKAAGFRILRVQNDDIRTNIDGVCETILRTLAPDSLSP</sequence>
<name>A0A6B8MBD4_9HYPH</name>
<dbReference type="EMBL" id="CP044331">
    <property type="protein sequence ID" value="QGM98603.1"/>
    <property type="molecule type" value="Genomic_DNA"/>
</dbReference>